<evidence type="ECO:0000313" key="2">
    <source>
        <dbReference type="EMBL" id="CAB4960256.1"/>
    </source>
</evidence>
<reference evidence="2" key="1">
    <citation type="submission" date="2020-05" db="EMBL/GenBank/DDBJ databases">
        <authorList>
            <person name="Chiriac C."/>
            <person name="Salcher M."/>
            <person name="Ghai R."/>
            <person name="Kavagutti S V."/>
        </authorList>
    </citation>
    <scope>NUCLEOTIDE SEQUENCE</scope>
</reference>
<organism evidence="2">
    <name type="scientific">freshwater metagenome</name>
    <dbReference type="NCBI Taxonomy" id="449393"/>
    <lineage>
        <taxon>unclassified sequences</taxon>
        <taxon>metagenomes</taxon>
        <taxon>ecological metagenomes</taxon>
    </lineage>
</organism>
<gene>
    <name evidence="2" type="ORF">UFOPK3564_04016</name>
</gene>
<accession>A0A6J7KWE3</accession>
<dbReference type="Gene3D" id="3.40.1580.10">
    <property type="entry name" value="SMI1/KNR4-like"/>
    <property type="match status" value="1"/>
</dbReference>
<dbReference type="EMBL" id="CAFBMK010000473">
    <property type="protein sequence ID" value="CAB4960256.1"/>
    <property type="molecule type" value="Genomic_DNA"/>
</dbReference>
<feature type="domain" description="Knr4/Smi1-like" evidence="1">
    <location>
        <begin position="32"/>
        <end position="159"/>
    </location>
</feature>
<sequence>MQPDLSPEDADRLDVLLRAVELLDPDAQLPGGADEETIDDAERKLGRPIPAQLREWSRTVGGGSVLLGGNLRTYALVKTRMVPGPYVATARNALRSREWFVPEEVVPFGADAGGDVFGIWSPRDEAARPLVVLIGAGDGDEDVPSCAVVGEDLYAFLQGWIAHHVWALEDAEPGGQDLIDEVQEELGLPLDLQGVPEEMARSADEHLQKVLRWASPSLDDLVYDPDKGWPLSVSDVRELAEALPDW</sequence>
<proteinExistence type="predicted"/>
<dbReference type="AlphaFoldDB" id="A0A6J7KWE3"/>
<protein>
    <submittedName>
        <fullName evidence="2">Unannotated protein</fullName>
    </submittedName>
</protein>
<dbReference type="InterPro" id="IPR037883">
    <property type="entry name" value="Knr4/Smi1-like_sf"/>
</dbReference>
<evidence type="ECO:0000259" key="1">
    <source>
        <dbReference type="SMART" id="SM00860"/>
    </source>
</evidence>
<dbReference type="SUPFAM" id="SSF160631">
    <property type="entry name" value="SMI1/KNR4-like"/>
    <property type="match status" value="1"/>
</dbReference>
<dbReference type="SMART" id="SM00860">
    <property type="entry name" value="SMI1_KNR4"/>
    <property type="match status" value="1"/>
</dbReference>
<dbReference type="InterPro" id="IPR018958">
    <property type="entry name" value="Knr4/Smi1-like_dom"/>
</dbReference>
<name>A0A6J7KWE3_9ZZZZ</name>
<dbReference type="Pfam" id="PF09346">
    <property type="entry name" value="SMI1_KNR4"/>
    <property type="match status" value="1"/>
</dbReference>